<name>A0A4Q2A9N1_9BURK</name>
<dbReference type="EMBL" id="QWEX01000003">
    <property type="protein sequence ID" value="RXV66009.1"/>
    <property type="molecule type" value="Genomic_DNA"/>
</dbReference>
<reference evidence="1 2" key="1">
    <citation type="submission" date="2018-08" db="EMBL/GenBank/DDBJ databases">
        <title>Mountain-cultivated ginseng endophyte, Burkholderia stabilis and its activity against ginseng root rot disease.</title>
        <authorList>
            <person name="Tapan Kumar M."/>
            <person name="Bae H."/>
            <person name="Shanmugam G."/>
            <person name="Jeon J."/>
        </authorList>
    </citation>
    <scope>NUCLEOTIDE SEQUENCE [LARGE SCALE GENOMIC DNA]</scope>
    <source>
        <strain evidence="1 2">EB159</strain>
    </source>
</reference>
<evidence type="ECO:0000313" key="1">
    <source>
        <dbReference type="EMBL" id="RXV66009.1"/>
    </source>
</evidence>
<dbReference type="RefSeq" id="WP_129518426.1">
    <property type="nucleotide sequence ID" value="NZ_QWEX01000003.1"/>
</dbReference>
<comment type="caution">
    <text evidence="1">The sequence shown here is derived from an EMBL/GenBank/DDBJ whole genome shotgun (WGS) entry which is preliminary data.</text>
</comment>
<protein>
    <submittedName>
        <fullName evidence="1">Uncharacterized protein</fullName>
    </submittedName>
</protein>
<gene>
    <name evidence="1" type="ORF">D1006_37155</name>
</gene>
<dbReference type="Proteomes" id="UP000289650">
    <property type="component" value="Unassembled WGS sequence"/>
</dbReference>
<organism evidence="1 2">
    <name type="scientific">Burkholderia stabilis</name>
    <dbReference type="NCBI Taxonomy" id="95485"/>
    <lineage>
        <taxon>Bacteria</taxon>
        <taxon>Pseudomonadati</taxon>
        <taxon>Pseudomonadota</taxon>
        <taxon>Betaproteobacteria</taxon>
        <taxon>Burkholderiales</taxon>
        <taxon>Burkholderiaceae</taxon>
        <taxon>Burkholderia</taxon>
        <taxon>Burkholderia cepacia complex</taxon>
    </lineage>
</organism>
<sequence>MVRPQLIGRLTAADVATCADLLTLIRKRRQRWYRAALYFGAHLANHGP</sequence>
<accession>A0A4Q2A9N1</accession>
<dbReference type="AlphaFoldDB" id="A0A4Q2A9N1"/>
<proteinExistence type="predicted"/>
<evidence type="ECO:0000313" key="2">
    <source>
        <dbReference type="Proteomes" id="UP000289650"/>
    </source>
</evidence>